<accession>A0ABM7X2X7</accession>
<feature type="transmembrane region" description="Helical" evidence="9">
    <location>
        <begin position="233"/>
        <end position="253"/>
    </location>
</feature>
<feature type="transmembrane region" description="Helical" evidence="9">
    <location>
        <begin position="43"/>
        <end position="68"/>
    </location>
</feature>
<dbReference type="PANTHER" id="PTHR30071">
    <property type="entry name" value="HEME EXPORTER PROTEIN C"/>
    <property type="match status" value="1"/>
</dbReference>
<evidence type="ECO:0000256" key="9">
    <source>
        <dbReference type="SAM" id="Phobius"/>
    </source>
</evidence>
<evidence type="ECO:0000256" key="5">
    <source>
        <dbReference type="ARBA" id="ARBA00022692"/>
    </source>
</evidence>
<evidence type="ECO:0000313" key="11">
    <source>
        <dbReference type="EMBL" id="BDG06138.1"/>
    </source>
</evidence>
<feature type="transmembrane region" description="Helical" evidence="9">
    <location>
        <begin position="15"/>
        <end position="36"/>
    </location>
</feature>
<dbReference type="RefSeq" id="WP_248355468.1">
    <property type="nucleotide sequence ID" value="NZ_AP025591.1"/>
</dbReference>
<feature type="domain" description="Cytochrome c assembly protein" evidence="10">
    <location>
        <begin position="78"/>
        <end position="251"/>
    </location>
</feature>
<evidence type="ECO:0000256" key="2">
    <source>
        <dbReference type="ARBA" id="ARBA00004141"/>
    </source>
</evidence>
<keyword evidence="5 9" id="KW-0812">Transmembrane</keyword>
<evidence type="ECO:0000256" key="7">
    <source>
        <dbReference type="ARBA" id="ARBA00022989"/>
    </source>
</evidence>
<keyword evidence="8 9" id="KW-0472">Membrane</keyword>
<evidence type="ECO:0000256" key="3">
    <source>
        <dbReference type="ARBA" id="ARBA00005840"/>
    </source>
</evidence>
<evidence type="ECO:0000256" key="8">
    <source>
        <dbReference type="ARBA" id="ARBA00023136"/>
    </source>
</evidence>
<feature type="transmembrane region" description="Helical" evidence="9">
    <location>
        <begin position="176"/>
        <end position="196"/>
    </location>
</feature>
<evidence type="ECO:0000256" key="1">
    <source>
        <dbReference type="ARBA" id="ARBA00002442"/>
    </source>
</evidence>
<feature type="transmembrane region" description="Helical" evidence="9">
    <location>
        <begin position="202"/>
        <end position="221"/>
    </location>
</feature>
<dbReference type="PRINTS" id="PR01386">
    <property type="entry name" value="CCMCBIOGNSIS"/>
</dbReference>
<name>A0ABM7X2X7_9BACT</name>
<proteinExistence type="inferred from homology"/>
<feature type="transmembrane region" description="Helical" evidence="9">
    <location>
        <begin position="97"/>
        <end position="114"/>
    </location>
</feature>
<dbReference type="Pfam" id="PF01578">
    <property type="entry name" value="Cytochrom_C_asm"/>
    <property type="match status" value="1"/>
</dbReference>
<reference evidence="12" key="1">
    <citation type="journal article" date="2022" name="Int. J. Syst. Evol. Microbiol.">
        <title>Anaeromyxobacter oryzae sp. nov., Anaeromyxobacter diazotrophicus sp. nov. and Anaeromyxobacter paludicola sp. nov., isolated from paddy soils.</title>
        <authorList>
            <person name="Itoh H."/>
            <person name="Xu Z."/>
            <person name="Mise K."/>
            <person name="Masuda Y."/>
            <person name="Ushijima N."/>
            <person name="Hayakawa C."/>
            <person name="Shiratori Y."/>
            <person name="Senoo K."/>
        </authorList>
    </citation>
    <scope>NUCLEOTIDE SEQUENCE [LARGE SCALE GENOMIC DNA]</scope>
    <source>
        <strain evidence="12">Red232</strain>
    </source>
</reference>
<feature type="transmembrane region" description="Helical" evidence="9">
    <location>
        <begin position="74"/>
        <end position="90"/>
    </location>
</feature>
<dbReference type="InterPro" id="IPR003557">
    <property type="entry name" value="Cyt_c_biogenesis_CcmC"/>
</dbReference>
<dbReference type="InterPro" id="IPR002541">
    <property type="entry name" value="Cyt_c_assembly"/>
</dbReference>
<evidence type="ECO:0000313" key="12">
    <source>
        <dbReference type="Proteomes" id="UP001162891"/>
    </source>
</evidence>
<dbReference type="EMBL" id="AP025591">
    <property type="protein sequence ID" value="BDG06138.1"/>
    <property type="molecule type" value="Genomic_DNA"/>
</dbReference>
<evidence type="ECO:0000259" key="10">
    <source>
        <dbReference type="Pfam" id="PF01578"/>
    </source>
</evidence>
<sequence>MGPPDPALAAAAHPVLGALLWAAAAVYALAAVAVLVRPALARWPLAAGAAIHLAATAGRGLAIGFFPLTNKMESFNAAALATALLAVVAFRPARAYLVPLLAVLGAALAAALSMPGDLRWPPPLMRTVWYPLHIPLSFLSYASWAAAAAAAAAWWRDGDAAWVALVDRLALWGFGLWSLSMVTGGVWGVVAWGAWFMWDPKVIWSVILWFHYAAFVHVRLTPSLQGRTWIRPALAAVGFGFVLVAYVGTSFFFGRSSHAFG</sequence>
<comment type="similarity">
    <text evidence="3">Belongs to the CcmC/CycZ/HelC family.</text>
</comment>
<dbReference type="PANTHER" id="PTHR30071:SF1">
    <property type="entry name" value="CYTOCHROME B_B6 PROTEIN-RELATED"/>
    <property type="match status" value="1"/>
</dbReference>
<keyword evidence="7 9" id="KW-1133">Transmembrane helix</keyword>
<protein>
    <recommendedName>
        <fullName evidence="4">Heme exporter protein C</fullName>
    </recommendedName>
</protein>
<feature type="transmembrane region" description="Helical" evidence="9">
    <location>
        <begin position="134"/>
        <end position="155"/>
    </location>
</feature>
<gene>
    <name evidence="11" type="ORF">AMOR_51340</name>
</gene>
<organism evidence="11 12">
    <name type="scientific">Anaeromyxobacter oryzae</name>
    <dbReference type="NCBI Taxonomy" id="2918170"/>
    <lineage>
        <taxon>Bacteria</taxon>
        <taxon>Pseudomonadati</taxon>
        <taxon>Myxococcota</taxon>
        <taxon>Myxococcia</taxon>
        <taxon>Myxococcales</taxon>
        <taxon>Cystobacterineae</taxon>
        <taxon>Anaeromyxobacteraceae</taxon>
        <taxon>Anaeromyxobacter</taxon>
    </lineage>
</organism>
<keyword evidence="12" id="KW-1185">Reference proteome</keyword>
<evidence type="ECO:0000256" key="4">
    <source>
        <dbReference type="ARBA" id="ARBA00016463"/>
    </source>
</evidence>
<dbReference type="InterPro" id="IPR045062">
    <property type="entry name" value="Cyt_c_biogenesis_CcsA/CcmC"/>
</dbReference>
<comment type="function">
    <text evidence="1">Required for the export of heme to the periplasm for the biogenesis of c-type cytochromes.</text>
</comment>
<evidence type="ECO:0000256" key="6">
    <source>
        <dbReference type="ARBA" id="ARBA00022748"/>
    </source>
</evidence>
<comment type="subcellular location">
    <subcellularLocation>
        <location evidence="2">Membrane</location>
        <topology evidence="2">Multi-pass membrane protein</topology>
    </subcellularLocation>
</comment>
<keyword evidence="6" id="KW-0201">Cytochrome c-type biogenesis</keyword>
<dbReference type="Proteomes" id="UP001162891">
    <property type="component" value="Chromosome"/>
</dbReference>